<dbReference type="CDD" id="cd00056">
    <property type="entry name" value="ENDO3c"/>
    <property type="match status" value="1"/>
</dbReference>
<dbReference type="InterPro" id="IPR003265">
    <property type="entry name" value="HhH-GPD_domain"/>
</dbReference>
<dbReference type="InterPro" id="IPR023170">
    <property type="entry name" value="HhH_base_excis_C"/>
</dbReference>
<evidence type="ECO:0000256" key="9">
    <source>
        <dbReference type="ARBA" id="ARBA00022801"/>
    </source>
</evidence>
<accession>A0A0R1ETQ6</accession>
<comment type="function">
    <text evidence="2">Adenine glycosylase active on G-A mispairs. MutY also corrects error-prone DNA synthesis past GO lesions which are due to the oxidatively damaged form of guanine: 7,8-dihydro-8-oxoguanine (8-oxo-dGTP).</text>
</comment>
<dbReference type="InterPro" id="IPR029119">
    <property type="entry name" value="MutY_C"/>
</dbReference>
<evidence type="ECO:0000313" key="16">
    <source>
        <dbReference type="EMBL" id="KRK12685.1"/>
    </source>
</evidence>
<comment type="catalytic activity">
    <reaction evidence="1 14">
        <text>Hydrolyzes free adenine bases from 7,8-dihydro-8-oxoguanine:adenine mismatched double-stranded DNA, leaving an apurinic site.</text>
        <dbReference type="EC" id="3.2.2.31"/>
    </reaction>
</comment>
<evidence type="ECO:0000259" key="15">
    <source>
        <dbReference type="SMART" id="SM00478"/>
    </source>
</evidence>
<comment type="cofactor">
    <cofactor evidence="14">
        <name>[4Fe-4S] cluster</name>
        <dbReference type="ChEBI" id="CHEBI:49883"/>
    </cofactor>
    <text evidence="14">Binds 1 [4Fe-4S] cluster.</text>
</comment>
<dbReference type="EC" id="3.2.2.31" evidence="4 14"/>
<evidence type="ECO:0000256" key="12">
    <source>
        <dbReference type="ARBA" id="ARBA00023204"/>
    </source>
</evidence>
<dbReference type="InterPro" id="IPR005760">
    <property type="entry name" value="A/G_AdeGlyc_MutY"/>
</dbReference>
<evidence type="ECO:0000256" key="3">
    <source>
        <dbReference type="ARBA" id="ARBA00008343"/>
    </source>
</evidence>
<dbReference type="PATRIC" id="fig|1423816.3.peg.2670"/>
<dbReference type="GO" id="GO:0034039">
    <property type="term" value="F:8-oxo-7,8-dihydroguanine DNA N-glycosylase activity"/>
    <property type="evidence" value="ECO:0007669"/>
    <property type="project" value="TreeGrafter"/>
</dbReference>
<dbReference type="EMBL" id="AZCT01000005">
    <property type="protein sequence ID" value="KRK12685.1"/>
    <property type="molecule type" value="Genomic_DNA"/>
</dbReference>
<dbReference type="CDD" id="cd03431">
    <property type="entry name" value="NUDIX_DNA_Glycosylase_C-MutY"/>
    <property type="match status" value="1"/>
</dbReference>
<keyword evidence="6" id="KW-0004">4Fe-4S</keyword>
<reference evidence="16 17" key="1">
    <citation type="journal article" date="2015" name="Genome Announc.">
        <title>Expanding the biotechnology potential of lactobacilli through comparative genomics of 213 strains and associated genera.</title>
        <authorList>
            <person name="Sun Z."/>
            <person name="Harris H.M."/>
            <person name="McCann A."/>
            <person name="Guo C."/>
            <person name="Argimon S."/>
            <person name="Zhang W."/>
            <person name="Yang X."/>
            <person name="Jeffery I.B."/>
            <person name="Cooney J.C."/>
            <person name="Kagawa T.F."/>
            <person name="Liu W."/>
            <person name="Song Y."/>
            <person name="Salvetti E."/>
            <person name="Wrobel A."/>
            <person name="Rasinkangas P."/>
            <person name="Parkhill J."/>
            <person name="Rea M.C."/>
            <person name="O'Sullivan O."/>
            <person name="Ritari J."/>
            <person name="Douillard F.P."/>
            <person name="Paul Ross R."/>
            <person name="Yang R."/>
            <person name="Briner A.E."/>
            <person name="Felis G.E."/>
            <person name="de Vos W.M."/>
            <person name="Barrangou R."/>
            <person name="Klaenhammer T.R."/>
            <person name="Caufield P.W."/>
            <person name="Cui Y."/>
            <person name="Zhang H."/>
            <person name="O'Toole P.W."/>
        </authorList>
    </citation>
    <scope>NUCLEOTIDE SEQUENCE [LARGE SCALE GENOMIC DNA]</scope>
    <source>
        <strain evidence="16 17">DSM 20178</strain>
    </source>
</reference>
<keyword evidence="9" id="KW-0378">Hydrolase</keyword>
<evidence type="ECO:0000256" key="7">
    <source>
        <dbReference type="ARBA" id="ARBA00022723"/>
    </source>
</evidence>
<dbReference type="GO" id="GO:0000701">
    <property type="term" value="F:purine-specific mismatch base pair DNA N-glycosylase activity"/>
    <property type="evidence" value="ECO:0007669"/>
    <property type="project" value="UniProtKB-EC"/>
</dbReference>
<dbReference type="GO" id="GO:0032357">
    <property type="term" value="F:oxidized purine DNA binding"/>
    <property type="evidence" value="ECO:0007669"/>
    <property type="project" value="TreeGrafter"/>
</dbReference>
<dbReference type="Pfam" id="PF14815">
    <property type="entry name" value="NUDIX_4"/>
    <property type="match status" value="1"/>
</dbReference>
<dbReference type="GO" id="GO:0051539">
    <property type="term" value="F:4 iron, 4 sulfur cluster binding"/>
    <property type="evidence" value="ECO:0007669"/>
    <property type="project" value="UniProtKB-UniRule"/>
</dbReference>
<keyword evidence="13 14" id="KW-0326">Glycosidase</keyword>
<protein>
    <recommendedName>
        <fullName evidence="5 14">Adenine DNA glycosylase</fullName>
        <ecNumber evidence="4 14">3.2.2.31</ecNumber>
    </recommendedName>
</protein>
<keyword evidence="7" id="KW-0479">Metal-binding</keyword>
<organism evidence="16 17">
    <name type="scientific">Lacticaseibacillus zeae DSM 20178 = KCTC 3804</name>
    <dbReference type="NCBI Taxonomy" id="1423816"/>
    <lineage>
        <taxon>Bacteria</taxon>
        <taxon>Bacillati</taxon>
        <taxon>Bacillota</taxon>
        <taxon>Bacilli</taxon>
        <taxon>Lactobacillales</taxon>
        <taxon>Lactobacillaceae</taxon>
        <taxon>Lacticaseibacillus</taxon>
    </lineage>
</organism>
<evidence type="ECO:0000256" key="8">
    <source>
        <dbReference type="ARBA" id="ARBA00022763"/>
    </source>
</evidence>
<dbReference type="GO" id="GO:0006284">
    <property type="term" value="P:base-excision repair"/>
    <property type="evidence" value="ECO:0007669"/>
    <property type="project" value="UniProtKB-UniRule"/>
</dbReference>
<dbReference type="AlphaFoldDB" id="A0A0R1ETQ6"/>
<evidence type="ECO:0000256" key="2">
    <source>
        <dbReference type="ARBA" id="ARBA00002933"/>
    </source>
</evidence>
<dbReference type="Gene3D" id="1.10.1670.10">
    <property type="entry name" value="Helix-hairpin-Helix base-excision DNA repair enzymes (C-terminal)"/>
    <property type="match status" value="1"/>
</dbReference>
<dbReference type="Gene3D" id="1.10.340.30">
    <property type="entry name" value="Hypothetical protein, domain 2"/>
    <property type="match status" value="1"/>
</dbReference>
<dbReference type="GO" id="GO:0046872">
    <property type="term" value="F:metal ion binding"/>
    <property type="evidence" value="ECO:0007669"/>
    <property type="project" value="UniProtKB-UniRule"/>
</dbReference>
<feature type="domain" description="HhH-GPD" evidence="15">
    <location>
        <begin position="50"/>
        <end position="201"/>
    </location>
</feature>
<dbReference type="GO" id="GO:0006298">
    <property type="term" value="P:mismatch repair"/>
    <property type="evidence" value="ECO:0007669"/>
    <property type="project" value="TreeGrafter"/>
</dbReference>
<keyword evidence="12" id="KW-0234">DNA repair</keyword>
<dbReference type="PANTHER" id="PTHR42944">
    <property type="entry name" value="ADENINE DNA GLYCOSYLASE"/>
    <property type="match status" value="1"/>
</dbReference>
<evidence type="ECO:0000256" key="10">
    <source>
        <dbReference type="ARBA" id="ARBA00023004"/>
    </source>
</evidence>
<evidence type="ECO:0000256" key="6">
    <source>
        <dbReference type="ARBA" id="ARBA00022485"/>
    </source>
</evidence>
<evidence type="ECO:0000256" key="14">
    <source>
        <dbReference type="RuleBase" id="RU365096"/>
    </source>
</evidence>
<comment type="caution">
    <text evidence="16">The sequence shown here is derived from an EMBL/GenBank/DDBJ whole genome shotgun (WGS) entry which is preliminary data.</text>
</comment>
<evidence type="ECO:0000256" key="11">
    <source>
        <dbReference type="ARBA" id="ARBA00023014"/>
    </source>
</evidence>
<dbReference type="InterPro" id="IPR011257">
    <property type="entry name" value="DNA_glycosylase"/>
</dbReference>
<dbReference type="GO" id="GO:0035485">
    <property type="term" value="F:adenine/guanine mispair binding"/>
    <property type="evidence" value="ECO:0007669"/>
    <property type="project" value="TreeGrafter"/>
</dbReference>
<dbReference type="Proteomes" id="UP000051984">
    <property type="component" value="Unassembled WGS sequence"/>
</dbReference>
<name>A0A0R1ETQ6_LACZE</name>
<sequence>MMTNNKLMDWPPEKVAAFQQALLDWYDGHARTLPWRQDHDPYHVMVSELMLQQTQVQTVIPYYKRFMTQFPTVEALAAAPEAAVLKAWEGLGYYSRARRLQQAAKQIVNDYGGKWPQTSAELQTLAGIGPYTAGAIASISFGEVVPAIDGNAFRVFARLFKVDADIARPQTRQVFYDLIRPLIPKDRPGDFNQAVMDLGSSYMSASHPDPEHSPVRDFDASYRDGVVADYPVKTKKPRPVVHRYFALVVRSDAGYLFEQRPSTGMLADLWMFPLIDMADLEATMMSDQLDEVSRIFGASSGLSLTFADLGVKQVQHTFTHQRWQMTLIGADAKAEELKFIPARWVAPKDFGKIALPTVQKKLNQALGLGDLD</sequence>
<keyword evidence="8 14" id="KW-0227">DNA damage</keyword>
<proteinExistence type="inferred from homology"/>
<dbReference type="InterPro" id="IPR044298">
    <property type="entry name" value="MIG/MutY"/>
</dbReference>
<dbReference type="InterPro" id="IPR015797">
    <property type="entry name" value="NUDIX_hydrolase-like_dom_sf"/>
</dbReference>
<dbReference type="eggNOG" id="COG1194">
    <property type="taxonomic scope" value="Bacteria"/>
</dbReference>
<evidence type="ECO:0000256" key="5">
    <source>
        <dbReference type="ARBA" id="ARBA00022023"/>
    </source>
</evidence>
<dbReference type="NCBIfam" id="TIGR01084">
    <property type="entry name" value="mutY"/>
    <property type="match status" value="1"/>
</dbReference>
<dbReference type="SMART" id="SM00478">
    <property type="entry name" value="ENDO3c"/>
    <property type="match status" value="1"/>
</dbReference>
<gene>
    <name evidence="16" type="ORF">FD51_GL002569</name>
</gene>
<dbReference type="Gene3D" id="3.90.79.10">
    <property type="entry name" value="Nucleoside Triphosphate Pyrophosphohydrolase"/>
    <property type="match status" value="1"/>
</dbReference>
<dbReference type="PANTHER" id="PTHR42944:SF1">
    <property type="entry name" value="ADENINE DNA GLYCOSYLASE"/>
    <property type="match status" value="1"/>
</dbReference>
<dbReference type="Pfam" id="PF00730">
    <property type="entry name" value="HhH-GPD"/>
    <property type="match status" value="1"/>
</dbReference>
<dbReference type="FunFam" id="1.10.340.30:FF:000002">
    <property type="entry name" value="Adenine DNA glycosylase"/>
    <property type="match status" value="1"/>
</dbReference>
<keyword evidence="11" id="KW-0411">Iron-sulfur</keyword>
<evidence type="ECO:0000256" key="4">
    <source>
        <dbReference type="ARBA" id="ARBA00012045"/>
    </source>
</evidence>
<dbReference type="SUPFAM" id="SSF55811">
    <property type="entry name" value="Nudix"/>
    <property type="match status" value="1"/>
</dbReference>
<comment type="similarity">
    <text evidence="3 14">Belongs to the Nth/MutY family.</text>
</comment>
<evidence type="ECO:0000256" key="1">
    <source>
        <dbReference type="ARBA" id="ARBA00000843"/>
    </source>
</evidence>
<evidence type="ECO:0000256" key="13">
    <source>
        <dbReference type="ARBA" id="ARBA00023295"/>
    </source>
</evidence>
<evidence type="ECO:0000313" key="17">
    <source>
        <dbReference type="Proteomes" id="UP000051984"/>
    </source>
</evidence>
<keyword evidence="10 14" id="KW-0408">Iron</keyword>
<dbReference type="SUPFAM" id="SSF48150">
    <property type="entry name" value="DNA-glycosylase"/>
    <property type="match status" value="1"/>
</dbReference>